<evidence type="ECO:0000313" key="1">
    <source>
        <dbReference type="EMBL" id="GES04134.1"/>
    </source>
</evidence>
<dbReference type="Proteomes" id="UP000334990">
    <property type="component" value="Unassembled WGS sequence"/>
</dbReference>
<name>A0A5M3W5R6_9ACTN</name>
<reference evidence="1 2" key="1">
    <citation type="submission" date="2019-10" db="EMBL/GenBank/DDBJ databases">
        <title>Whole genome shotgun sequence of Acrocarpospora corrugata NBRC 13972.</title>
        <authorList>
            <person name="Ichikawa N."/>
            <person name="Kimura A."/>
            <person name="Kitahashi Y."/>
            <person name="Komaki H."/>
            <person name="Oguchi A."/>
        </authorList>
    </citation>
    <scope>NUCLEOTIDE SEQUENCE [LARGE SCALE GENOMIC DNA]</scope>
    <source>
        <strain evidence="1 2">NBRC 13972</strain>
    </source>
</reference>
<organism evidence="1 2">
    <name type="scientific">Acrocarpospora corrugata</name>
    <dbReference type="NCBI Taxonomy" id="35763"/>
    <lineage>
        <taxon>Bacteria</taxon>
        <taxon>Bacillati</taxon>
        <taxon>Actinomycetota</taxon>
        <taxon>Actinomycetes</taxon>
        <taxon>Streptosporangiales</taxon>
        <taxon>Streptosporangiaceae</taxon>
        <taxon>Acrocarpospora</taxon>
    </lineage>
</organism>
<accession>A0A5M3W5R6</accession>
<comment type="caution">
    <text evidence="1">The sequence shown here is derived from an EMBL/GenBank/DDBJ whole genome shotgun (WGS) entry which is preliminary data.</text>
</comment>
<gene>
    <name evidence="1" type="ORF">Acor_62010</name>
</gene>
<sequence>MNPRIAVPAIAGWLFADLLLAFSIVVLGTQEPPPLPVVEPTVSPSLNPKPTRLALERRYIKVSLRVDPRKGSRSAIGALRRAIKSHPELKDRTAGIVLTFGAVVSGGEDFAKSVNKLLPRVDRELFRDVATRDFQLIGGTDGAVELQIYLFFNK</sequence>
<dbReference type="AlphaFoldDB" id="A0A5M3W5R6"/>
<evidence type="ECO:0000313" key="2">
    <source>
        <dbReference type="Proteomes" id="UP000334990"/>
    </source>
</evidence>
<keyword evidence="2" id="KW-1185">Reference proteome</keyword>
<dbReference type="EMBL" id="BLAD01000077">
    <property type="protein sequence ID" value="GES04134.1"/>
    <property type="molecule type" value="Genomic_DNA"/>
</dbReference>
<proteinExistence type="predicted"/>
<protein>
    <submittedName>
        <fullName evidence="1">Uncharacterized protein</fullName>
    </submittedName>
</protein>